<dbReference type="InterPro" id="IPR036393">
    <property type="entry name" value="AceGlu_kinase-like_sf"/>
</dbReference>
<comment type="pathway">
    <text evidence="1 15">Amino-acid biosynthesis; L-lysine biosynthesis via DAP pathway; (S)-tetrahydrodipicolinate from L-aspartate: step 1/4.</text>
</comment>
<evidence type="ECO:0000256" key="1">
    <source>
        <dbReference type="ARBA" id="ARBA00004766"/>
    </source>
</evidence>
<keyword evidence="11" id="KW-0067">ATP-binding</keyword>
<evidence type="ECO:0000256" key="11">
    <source>
        <dbReference type="ARBA" id="ARBA00022840"/>
    </source>
</evidence>
<dbReference type="CDD" id="cd04923">
    <property type="entry name" value="ACT_AK-LysC-DapG-like_2"/>
    <property type="match status" value="1"/>
</dbReference>
<evidence type="ECO:0000256" key="6">
    <source>
        <dbReference type="ARBA" id="ARBA00016273"/>
    </source>
</evidence>
<dbReference type="InterPro" id="IPR005260">
    <property type="entry name" value="Asp_kin_monofn"/>
</dbReference>
<protein>
    <recommendedName>
        <fullName evidence="6 14">Aspartokinase</fullName>
        <ecNumber evidence="5 14">2.7.2.4</ecNumber>
    </recommendedName>
</protein>
<sequence>MKFGGTSMAGTERIRRVANIVRAQAAKGDEVAVVVSAMAGETDRLVGFCREANALYDPAEYDVVVASGEQVTSGLLALTLQAMGCNARSWLGWQVPIRTDDAHAKARIEEIDAPALIAAMQSGQIAVIPGFQGVTPDGRVTTLGRGGSDTSAVAVAAAVKADRCDIYTDVDGVYTTDPRIVAKARKLKNVTYEEMLELASVGSKVLQTRSVSLAMKEKVRVQVLSSFVDQNAPDADSLPGTMIVSDEELAKITEAKISQEGLDMERQLITGIAADKNEAKITLTRVADRPGAVAAIFGPLAAASINVDMIIQNIAKDKGETDVTFTVPKADLLRAQTLLEERKEAIGYFRMIADDKVAKISVVGVGMRSHAGVAATMFKALADRGINVQAISTSEIKISVLIDADETELAVRVLHSAYELDAAA</sequence>
<evidence type="ECO:0000313" key="18">
    <source>
        <dbReference type="Proteomes" id="UP001595378"/>
    </source>
</evidence>
<evidence type="ECO:0000256" key="2">
    <source>
        <dbReference type="ARBA" id="ARBA00004986"/>
    </source>
</evidence>
<keyword evidence="7 15" id="KW-0028">Amino-acid biosynthesis</keyword>
<dbReference type="PIRSF" id="PIRSF000726">
    <property type="entry name" value="Asp_kin"/>
    <property type="match status" value="1"/>
</dbReference>
<dbReference type="SUPFAM" id="SSF55021">
    <property type="entry name" value="ACT-like"/>
    <property type="match status" value="2"/>
</dbReference>
<evidence type="ECO:0000256" key="3">
    <source>
        <dbReference type="ARBA" id="ARBA00005139"/>
    </source>
</evidence>
<dbReference type="GO" id="GO:0004072">
    <property type="term" value="F:aspartate kinase activity"/>
    <property type="evidence" value="ECO:0007669"/>
    <property type="project" value="UniProtKB-EC"/>
</dbReference>
<evidence type="ECO:0000256" key="14">
    <source>
        <dbReference type="RuleBase" id="RU003448"/>
    </source>
</evidence>
<evidence type="ECO:0000256" key="10">
    <source>
        <dbReference type="ARBA" id="ARBA00022777"/>
    </source>
</evidence>
<feature type="domain" description="ACT" evidence="16">
    <location>
        <begin position="281"/>
        <end position="365"/>
    </location>
</feature>
<dbReference type="InterPro" id="IPR001048">
    <property type="entry name" value="Asp/Glu/Uridylate_kinase"/>
</dbReference>
<evidence type="ECO:0000259" key="16">
    <source>
        <dbReference type="PROSITE" id="PS51671"/>
    </source>
</evidence>
<comment type="caution">
    <text evidence="17">The sequence shown here is derived from an EMBL/GenBank/DDBJ whole genome shotgun (WGS) entry which is preliminary data.</text>
</comment>
<dbReference type="SUPFAM" id="SSF53633">
    <property type="entry name" value="Carbamate kinase-like"/>
    <property type="match status" value="1"/>
</dbReference>
<gene>
    <name evidence="17" type="ORF">ACFODK_11835</name>
</gene>
<dbReference type="EMBL" id="JBHRSU010000034">
    <property type="protein sequence ID" value="MFC3101580.1"/>
    <property type="molecule type" value="Genomic_DNA"/>
</dbReference>
<dbReference type="EC" id="2.7.2.4" evidence="5 14"/>
<reference evidence="18" key="1">
    <citation type="journal article" date="2019" name="Int. J. Syst. Evol. Microbiol.">
        <title>The Global Catalogue of Microorganisms (GCM) 10K type strain sequencing project: providing services to taxonomists for standard genome sequencing and annotation.</title>
        <authorList>
            <consortium name="The Broad Institute Genomics Platform"/>
            <consortium name="The Broad Institute Genome Sequencing Center for Infectious Disease"/>
            <person name="Wu L."/>
            <person name="Ma J."/>
        </authorList>
    </citation>
    <scope>NUCLEOTIDE SEQUENCE [LARGE SCALE GENOMIC DNA]</scope>
    <source>
        <strain evidence="18">KCTC 52606</strain>
    </source>
</reference>
<comment type="catalytic activity">
    <reaction evidence="13 14">
        <text>L-aspartate + ATP = 4-phospho-L-aspartate + ADP</text>
        <dbReference type="Rhea" id="RHEA:23776"/>
        <dbReference type="ChEBI" id="CHEBI:29991"/>
        <dbReference type="ChEBI" id="CHEBI:30616"/>
        <dbReference type="ChEBI" id="CHEBI:57535"/>
        <dbReference type="ChEBI" id="CHEBI:456216"/>
        <dbReference type="EC" id="2.7.2.4"/>
    </reaction>
</comment>
<comment type="pathway">
    <text evidence="3 15">Amino-acid biosynthesis; L-threonine biosynthesis; L-threonine from L-aspartate: step 1/5.</text>
</comment>
<dbReference type="Pfam" id="PF01842">
    <property type="entry name" value="ACT"/>
    <property type="match status" value="1"/>
</dbReference>
<dbReference type="CDD" id="cd04261">
    <property type="entry name" value="AAK_AKii-LysC-BS"/>
    <property type="match status" value="1"/>
</dbReference>
<dbReference type="InterPro" id="IPR002912">
    <property type="entry name" value="ACT_dom"/>
</dbReference>
<evidence type="ECO:0000256" key="4">
    <source>
        <dbReference type="ARBA" id="ARBA00010122"/>
    </source>
</evidence>
<keyword evidence="10 14" id="KW-0418">Kinase</keyword>
<evidence type="ECO:0000256" key="8">
    <source>
        <dbReference type="ARBA" id="ARBA00022679"/>
    </source>
</evidence>
<proteinExistence type="inferred from homology"/>
<dbReference type="Pfam" id="PF22468">
    <property type="entry name" value="ACT_9"/>
    <property type="match status" value="1"/>
</dbReference>
<dbReference type="InterPro" id="IPR045865">
    <property type="entry name" value="ACT-like_dom_sf"/>
</dbReference>
<dbReference type="Gene3D" id="3.40.1160.10">
    <property type="entry name" value="Acetylglutamate kinase-like"/>
    <property type="match status" value="1"/>
</dbReference>
<keyword evidence="9" id="KW-0547">Nucleotide-binding</keyword>
<keyword evidence="12" id="KW-0457">Lysine biosynthesis</keyword>
<dbReference type="Pfam" id="PF00696">
    <property type="entry name" value="AA_kinase"/>
    <property type="match status" value="1"/>
</dbReference>
<evidence type="ECO:0000256" key="15">
    <source>
        <dbReference type="RuleBase" id="RU004249"/>
    </source>
</evidence>
<dbReference type="PANTHER" id="PTHR21499">
    <property type="entry name" value="ASPARTATE KINASE"/>
    <property type="match status" value="1"/>
</dbReference>
<dbReference type="Proteomes" id="UP001595378">
    <property type="component" value="Unassembled WGS sequence"/>
</dbReference>
<dbReference type="NCBIfam" id="TIGR00657">
    <property type="entry name" value="asp_kinases"/>
    <property type="match status" value="1"/>
</dbReference>
<comment type="pathway">
    <text evidence="2 15">Amino-acid biosynthesis; L-methionine biosynthesis via de novo pathway; L-homoserine from L-aspartate: step 1/3.</text>
</comment>
<dbReference type="PANTHER" id="PTHR21499:SF3">
    <property type="entry name" value="ASPARTOKINASE"/>
    <property type="match status" value="1"/>
</dbReference>
<evidence type="ECO:0000256" key="7">
    <source>
        <dbReference type="ARBA" id="ARBA00022605"/>
    </source>
</evidence>
<organism evidence="17 18">
    <name type="scientific">Alteraurantiacibacter lauratis</name>
    <dbReference type="NCBI Taxonomy" id="2054627"/>
    <lineage>
        <taxon>Bacteria</taxon>
        <taxon>Pseudomonadati</taxon>
        <taxon>Pseudomonadota</taxon>
        <taxon>Alphaproteobacteria</taxon>
        <taxon>Sphingomonadales</taxon>
        <taxon>Erythrobacteraceae</taxon>
        <taxon>Alteraurantiacibacter</taxon>
    </lineage>
</organism>
<evidence type="ECO:0000256" key="5">
    <source>
        <dbReference type="ARBA" id="ARBA00013059"/>
    </source>
</evidence>
<dbReference type="Gene3D" id="3.30.2130.10">
    <property type="entry name" value="VC0802-like"/>
    <property type="match status" value="1"/>
</dbReference>
<evidence type="ECO:0000256" key="12">
    <source>
        <dbReference type="ARBA" id="ARBA00023154"/>
    </source>
</evidence>
<accession>A0ABV7EJF1</accession>
<dbReference type="InterPro" id="IPR054352">
    <property type="entry name" value="ACT_Aspartokinase"/>
</dbReference>
<evidence type="ECO:0000256" key="13">
    <source>
        <dbReference type="ARBA" id="ARBA00047872"/>
    </source>
</evidence>
<name>A0ABV7EJF1_9SPHN</name>
<dbReference type="RefSeq" id="WP_336919044.1">
    <property type="nucleotide sequence ID" value="NZ_JBHRSU010000034.1"/>
</dbReference>
<evidence type="ECO:0000256" key="9">
    <source>
        <dbReference type="ARBA" id="ARBA00022741"/>
    </source>
</evidence>
<keyword evidence="8 14" id="KW-0808">Transferase</keyword>
<dbReference type="InterPro" id="IPR001341">
    <property type="entry name" value="Asp_kinase"/>
</dbReference>
<keyword evidence="18" id="KW-1185">Reference proteome</keyword>
<dbReference type="NCBIfam" id="NF005154">
    <property type="entry name" value="PRK06635.1-2"/>
    <property type="match status" value="1"/>
</dbReference>
<dbReference type="NCBIfam" id="NF005155">
    <property type="entry name" value="PRK06635.1-4"/>
    <property type="match status" value="1"/>
</dbReference>
<dbReference type="CDD" id="cd04913">
    <property type="entry name" value="ACT_AKii-LysC-BS-like_1"/>
    <property type="match status" value="1"/>
</dbReference>
<evidence type="ECO:0000313" key="17">
    <source>
        <dbReference type="EMBL" id="MFC3101580.1"/>
    </source>
</evidence>
<dbReference type="InterPro" id="IPR041740">
    <property type="entry name" value="AKii-LysC-BS"/>
</dbReference>
<dbReference type="PROSITE" id="PS51671">
    <property type="entry name" value="ACT"/>
    <property type="match status" value="1"/>
</dbReference>
<comment type="similarity">
    <text evidence="4 14">Belongs to the aspartokinase family.</text>
</comment>